<sequence length="701" mass="74309">MGRLSTLFAPERVAVVGATDSEGSVGHAVTTNLLDSFAGEVVAVNPNKETVLGLPCYDNLAGLEDPGTVDVAVVVVPPTVAVDVIENAGEAGIENVVVITAGFGETGSDGAEREQRLREAASKYDLNLVGPNSLGVMSTPVGLNATFGNEMASDGDISFMSQSGAFITAVLDWAAERDVGFKDIVSLGNKAVLDESDFVAEWGDDPDTDVILGYLEDINDGSSFVQTAREVTQDTPIVLVKSGRTDAGASAAASHTGAMAGSERAYEAGLDKAGTLRVESVQELFDYAQILAGQPLPDGDEIAIVTNAGGPGVMTTDAVGDSDLQLAQFGDETFSRLREEMPEEANIYNPVDIIGDAPAERFETALETVLADDSVSMAVVVACPTAVLSFEELSERVVEQQERFEKPVAATLMGGKSVDAGANVLSEAGVPNYFDPARAVGSLDALRRYREIRATEYEEPTTFDVDRERAREILESGARRGSNRLGVEAMDLLDAYGIPTPQGDVVSSPVEAEAIAEEIGDDVVMKIVSPDILHKSDIGGVEVGVPVEDVRDTYEDLVVRARNYQEDATILGVQVQEMVDLDNGVETILGMNRDPQFGPLLLFGLGGIFVEVLEDNTVSVAPVSENEAKGMLDDIDSAPLLRGARGRDPVDEATLVETIQRLSQLVTDFPAIVELDINPLVATPDGVQAVDLRLTLDQEKL</sequence>
<evidence type="ECO:0000256" key="6">
    <source>
        <dbReference type="PROSITE-ProRule" id="PRU00409"/>
    </source>
</evidence>
<feature type="domain" description="ATP-grasp" evidence="7">
    <location>
        <begin position="490"/>
        <end position="526"/>
    </location>
</feature>
<evidence type="ECO:0000256" key="2">
    <source>
        <dbReference type="ARBA" id="ARBA00012957"/>
    </source>
</evidence>
<keyword evidence="4 6" id="KW-0547">Nucleotide-binding</keyword>
<proteinExistence type="predicted"/>
<dbReference type="GeneID" id="99238474"/>
<name>M0KPJ5_9EURY</name>
<reference evidence="8 9" key="1">
    <citation type="journal article" date="2014" name="PLoS Genet.">
        <title>Phylogenetically driven sequencing of extremely halophilic archaea reveals strategies for static and dynamic osmo-response.</title>
        <authorList>
            <person name="Becker E.A."/>
            <person name="Seitzer P.M."/>
            <person name="Tritt A."/>
            <person name="Larsen D."/>
            <person name="Krusor M."/>
            <person name="Yao A.I."/>
            <person name="Wu D."/>
            <person name="Madern D."/>
            <person name="Eisen J.A."/>
            <person name="Darling A.E."/>
            <person name="Facciotti M.T."/>
        </authorList>
    </citation>
    <scope>NUCLEOTIDE SEQUENCE [LARGE SCALE GENOMIC DNA]</scope>
    <source>
        <strain evidence="8 9">JCM 13557</strain>
    </source>
</reference>
<gene>
    <name evidence="8" type="ORF">C442_07496</name>
</gene>
<dbReference type="InterPro" id="IPR014089">
    <property type="entry name" value="AcCoA-synth-alpha"/>
</dbReference>
<comment type="caution">
    <text evidence="8">The sequence shown here is derived from an EMBL/GenBank/DDBJ whole genome shotgun (WGS) entry which is preliminary data.</text>
</comment>
<dbReference type="Gene3D" id="3.30.470.20">
    <property type="entry name" value="ATP-grasp fold, B domain"/>
    <property type="match status" value="1"/>
</dbReference>
<dbReference type="Pfam" id="PF13549">
    <property type="entry name" value="ATP-grasp_5"/>
    <property type="match status" value="1"/>
</dbReference>
<dbReference type="Pfam" id="PF19045">
    <property type="entry name" value="Ligase_CoA_2"/>
    <property type="match status" value="1"/>
</dbReference>
<dbReference type="SUPFAM" id="SSF56059">
    <property type="entry name" value="Glutathione synthetase ATP-binding domain-like"/>
    <property type="match status" value="1"/>
</dbReference>
<dbReference type="InterPro" id="IPR051538">
    <property type="entry name" value="Acyl-CoA_Synth/Transferase"/>
</dbReference>
<dbReference type="Pfam" id="PF13607">
    <property type="entry name" value="Succ_CoA_lig"/>
    <property type="match status" value="1"/>
</dbReference>
<keyword evidence="3" id="KW-0436">Ligase</keyword>
<dbReference type="SUPFAM" id="SSF52210">
    <property type="entry name" value="Succinyl-CoA synthetase domains"/>
    <property type="match status" value="2"/>
</dbReference>
<dbReference type="InterPro" id="IPR032875">
    <property type="entry name" value="Succ_CoA_lig_flav_dom"/>
</dbReference>
<dbReference type="Gene3D" id="3.40.50.261">
    <property type="entry name" value="Succinyl-CoA synthetase domains"/>
    <property type="match status" value="2"/>
</dbReference>
<dbReference type="Gene3D" id="3.40.50.720">
    <property type="entry name" value="NAD(P)-binding Rossmann-like Domain"/>
    <property type="match status" value="1"/>
</dbReference>
<dbReference type="Proteomes" id="UP000011623">
    <property type="component" value="Unassembled WGS sequence"/>
</dbReference>
<dbReference type="EC" id="6.2.1.13" evidence="2"/>
<evidence type="ECO:0000313" key="8">
    <source>
        <dbReference type="EMBL" id="EMA22853.1"/>
    </source>
</evidence>
<dbReference type="RefSeq" id="WP_008309166.1">
    <property type="nucleotide sequence ID" value="NZ_AOLW01000015.1"/>
</dbReference>
<dbReference type="NCBIfam" id="TIGR02717">
    <property type="entry name" value="AcCoA-syn-alpha"/>
    <property type="match status" value="1"/>
</dbReference>
<dbReference type="GO" id="GO:0046872">
    <property type="term" value="F:metal ion binding"/>
    <property type="evidence" value="ECO:0007669"/>
    <property type="project" value="InterPro"/>
</dbReference>
<dbReference type="PATRIC" id="fig|1227452.3.peg.1494"/>
<comment type="catalytic activity">
    <reaction evidence="1">
        <text>acetate + ATP + CoA = acetyl-CoA + ADP + phosphate</text>
        <dbReference type="Rhea" id="RHEA:15081"/>
        <dbReference type="ChEBI" id="CHEBI:30089"/>
        <dbReference type="ChEBI" id="CHEBI:30616"/>
        <dbReference type="ChEBI" id="CHEBI:43474"/>
        <dbReference type="ChEBI" id="CHEBI:57287"/>
        <dbReference type="ChEBI" id="CHEBI:57288"/>
        <dbReference type="ChEBI" id="CHEBI:456216"/>
        <dbReference type="EC" id="6.2.1.13"/>
    </reaction>
</comment>
<dbReference type="InterPro" id="IPR003781">
    <property type="entry name" value="CoA-bd"/>
</dbReference>
<dbReference type="PANTHER" id="PTHR43334:SF1">
    <property type="entry name" value="3-HYDROXYPROPIONATE--COA LIGASE [ADP-FORMING]"/>
    <property type="match status" value="1"/>
</dbReference>
<dbReference type="GO" id="GO:0043758">
    <property type="term" value="F:acetate-CoA ligase (ADP-forming) activity"/>
    <property type="evidence" value="ECO:0007669"/>
    <property type="project" value="UniProtKB-EC"/>
</dbReference>
<evidence type="ECO:0000313" key="9">
    <source>
        <dbReference type="Proteomes" id="UP000011623"/>
    </source>
</evidence>
<keyword evidence="9" id="KW-1185">Reference proteome</keyword>
<evidence type="ECO:0000256" key="3">
    <source>
        <dbReference type="ARBA" id="ARBA00022598"/>
    </source>
</evidence>
<dbReference type="PANTHER" id="PTHR43334">
    <property type="entry name" value="ACETATE--COA LIGASE [ADP-FORMING]"/>
    <property type="match status" value="1"/>
</dbReference>
<dbReference type="EMBL" id="AOLW01000015">
    <property type="protein sequence ID" value="EMA22853.1"/>
    <property type="molecule type" value="Genomic_DNA"/>
</dbReference>
<dbReference type="SUPFAM" id="SSF51735">
    <property type="entry name" value="NAD(P)-binding Rossmann-fold domains"/>
    <property type="match status" value="1"/>
</dbReference>
<dbReference type="InterPro" id="IPR043938">
    <property type="entry name" value="Ligase_CoA_dom"/>
</dbReference>
<dbReference type="InterPro" id="IPR013815">
    <property type="entry name" value="ATP_grasp_subdomain_1"/>
</dbReference>
<dbReference type="SMART" id="SM00881">
    <property type="entry name" value="CoA_binding"/>
    <property type="match status" value="1"/>
</dbReference>
<evidence type="ECO:0000259" key="7">
    <source>
        <dbReference type="PROSITE" id="PS50975"/>
    </source>
</evidence>
<dbReference type="PROSITE" id="PS50975">
    <property type="entry name" value="ATP_GRASP"/>
    <property type="match status" value="1"/>
</dbReference>
<protein>
    <recommendedName>
        <fullName evidence="2">acetate--CoA ligase (ADP-forming)</fullName>
        <ecNumber evidence="2">6.2.1.13</ecNumber>
    </recommendedName>
</protein>
<dbReference type="InterPro" id="IPR016102">
    <property type="entry name" value="Succinyl-CoA_synth-like"/>
</dbReference>
<evidence type="ECO:0000256" key="5">
    <source>
        <dbReference type="ARBA" id="ARBA00022840"/>
    </source>
</evidence>
<evidence type="ECO:0000256" key="4">
    <source>
        <dbReference type="ARBA" id="ARBA00022741"/>
    </source>
</evidence>
<dbReference type="FunFam" id="3.30.1490.20:FF:000020">
    <property type="entry name" value="Protein lysine acetyltransferase"/>
    <property type="match status" value="1"/>
</dbReference>
<dbReference type="InterPro" id="IPR011761">
    <property type="entry name" value="ATP-grasp"/>
</dbReference>
<dbReference type="AlphaFoldDB" id="M0KPJ5"/>
<organism evidence="8 9">
    <name type="scientific">Haloarcula amylolytica JCM 13557</name>
    <dbReference type="NCBI Taxonomy" id="1227452"/>
    <lineage>
        <taxon>Archaea</taxon>
        <taxon>Methanobacteriati</taxon>
        <taxon>Methanobacteriota</taxon>
        <taxon>Stenosarchaea group</taxon>
        <taxon>Halobacteria</taxon>
        <taxon>Halobacteriales</taxon>
        <taxon>Haloarculaceae</taxon>
        <taxon>Haloarcula</taxon>
    </lineage>
</organism>
<dbReference type="Gene3D" id="3.30.1490.20">
    <property type="entry name" value="ATP-grasp fold, A domain"/>
    <property type="match status" value="1"/>
</dbReference>
<dbReference type="InterPro" id="IPR036291">
    <property type="entry name" value="NAD(P)-bd_dom_sf"/>
</dbReference>
<dbReference type="GO" id="GO:0005524">
    <property type="term" value="F:ATP binding"/>
    <property type="evidence" value="ECO:0007669"/>
    <property type="project" value="UniProtKB-UniRule"/>
</dbReference>
<accession>M0KPJ5</accession>
<dbReference type="Pfam" id="PF13380">
    <property type="entry name" value="CoA_binding_2"/>
    <property type="match status" value="1"/>
</dbReference>
<evidence type="ECO:0000256" key="1">
    <source>
        <dbReference type="ARBA" id="ARBA00001619"/>
    </source>
</evidence>
<keyword evidence="5 6" id="KW-0067">ATP-binding</keyword>